<protein>
    <submittedName>
        <fullName evidence="2">Uncharacterized protein</fullName>
    </submittedName>
</protein>
<sequence>MITQLLPLLLVLAATFIYAGIAAGSNAYQIKRDFDVSHLWETRERIAAITGFVVLAYAHRGVSHWWAALAPPCAFAAAACLFGLRFDIRLNLRRALGRYYVGQDANTAALDKQVGQWQLSGRTYAYLKLAGVILFSAAAVLLGRA</sequence>
<keyword evidence="1" id="KW-0812">Transmembrane</keyword>
<feature type="transmembrane region" description="Helical" evidence="1">
    <location>
        <begin position="125"/>
        <end position="143"/>
    </location>
</feature>
<proteinExistence type="predicted"/>
<evidence type="ECO:0000256" key="1">
    <source>
        <dbReference type="SAM" id="Phobius"/>
    </source>
</evidence>
<keyword evidence="1" id="KW-0472">Membrane</keyword>
<dbReference type="AlphaFoldDB" id="A0A8T9T124"/>
<dbReference type="KEGG" id="haei:MUN82_03840"/>
<dbReference type="Proteomes" id="UP000829925">
    <property type="component" value="Chromosome"/>
</dbReference>
<keyword evidence="3" id="KW-1185">Reference proteome</keyword>
<name>A0A8T9T124_9BACT</name>
<evidence type="ECO:0000313" key="3">
    <source>
        <dbReference type="Proteomes" id="UP000829925"/>
    </source>
</evidence>
<accession>A0A8T9T124</accession>
<organism evidence="2 3">
    <name type="scientific">Hymenobacter aerilatus</name>
    <dbReference type="NCBI Taxonomy" id="2932251"/>
    <lineage>
        <taxon>Bacteria</taxon>
        <taxon>Pseudomonadati</taxon>
        <taxon>Bacteroidota</taxon>
        <taxon>Cytophagia</taxon>
        <taxon>Cytophagales</taxon>
        <taxon>Hymenobacteraceae</taxon>
        <taxon>Hymenobacter</taxon>
    </lineage>
</organism>
<feature type="transmembrane region" description="Helical" evidence="1">
    <location>
        <begin position="65"/>
        <end position="84"/>
    </location>
</feature>
<reference evidence="2 3" key="1">
    <citation type="submission" date="2022-04" db="EMBL/GenBank/DDBJ databases">
        <title>Hymenobacter sp. isolated from the air.</title>
        <authorList>
            <person name="Won M."/>
            <person name="Lee C.-M."/>
            <person name="Woen H.-Y."/>
            <person name="Kwon S.-W."/>
        </authorList>
    </citation>
    <scope>NUCLEOTIDE SEQUENCE [LARGE SCALE GENOMIC DNA]</scope>
    <source>
        <strain evidence="3">5413 J-13</strain>
    </source>
</reference>
<gene>
    <name evidence="2" type="ORF">MUN82_03840</name>
</gene>
<evidence type="ECO:0000313" key="2">
    <source>
        <dbReference type="EMBL" id="UOR06230.1"/>
    </source>
</evidence>
<keyword evidence="1" id="KW-1133">Transmembrane helix</keyword>
<dbReference type="RefSeq" id="WP_245095139.1">
    <property type="nucleotide sequence ID" value="NZ_CP095053.1"/>
</dbReference>
<dbReference type="EMBL" id="CP095053">
    <property type="protein sequence ID" value="UOR06230.1"/>
    <property type="molecule type" value="Genomic_DNA"/>
</dbReference>